<accession>A0AB34JPM6</accession>
<protein>
    <recommendedName>
        <fullName evidence="2">Guanylate-binding protein N-terminal domain-containing protein</fullName>
    </recommendedName>
</protein>
<name>A0AB34JPM6_PRYPA</name>
<dbReference type="SUPFAM" id="SSF52540">
    <property type="entry name" value="P-loop containing nucleoside triphosphate hydrolases"/>
    <property type="match status" value="1"/>
</dbReference>
<keyword evidence="4" id="KW-1185">Reference proteome</keyword>
<gene>
    <name evidence="3" type="ORF">AB1Y20_018617</name>
</gene>
<feature type="compositionally biased region" description="Polar residues" evidence="1">
    <location>
        <begin position="506"/>
        <end position="518"/>
    </location>
</feature>
<organism evidence="3 4">
    <name type="scientific">Prymnesium parvum</name>
    <name type="common">Toxic golden alga</name>
    <dbReference type="NCBI Taxonomy" id="97485"/>
    <lineage>
        <taxon>Eukaryota</taxon>
        <taxon>Haptista</taxon>
        <taxon>Haptophyta</taxon>
        <taxon>Prymnesiophyceae</taxon>
        <taxon>Prymnesiales</taxon>
        <taxon>Prymnesiaceae</taxon>
        <taxon>Prymnesium</taxon>
    </lineage>
</organism>
<dbReference type="InterPro" id="IPR015894">
    <property type="entry name" value="Guanylate-bd_N"/>
</dbReference>
<proteinExistence type="predicted"/>
<dbReference type="Gene3D" id="3.40.50.300">
    <property type="entry name" value="P-loop containing nucleotide triphosphate hydrolases"/>
    <property type="match status" value="1"/>
</dbReference>
<feature type="compositionally biased region" description="Basic and acidic residues" evidence="1">
    <location>
        <begin position="459"/>
        <end position="474"/>
    </location>
</feature>
<dbReference type="Proteomes" id="UP001515480">
    <property type="component" value="Unassembled WGS sequence"/>
</dbReference>
<feature type="domain" description="Guanylate-binding protein N-terminal" evidence="2">
    <location>
        <begin position="16"/>
        <end position="265"/>
    </location>
</feature>
<evidence type="ECO:0000313" key="3">
    <source>
        <dbReference type="EMBL" id="KAL1523684.1"/>
    </source>
</evidence>
<reference evidence="3 4" key="1">
    <citation type="journal article" date="2024" name="Science">
        <title>Giant polyketide synthase enzymes in the biosynthesis of giant marine polyether toxins.</title>
        <authorList>
            <person name="Fallon T.R."/>
            <person name="Shende V.V."/>
            <person name="Wierzbicki I.H."/>
            <person name="Pendleton A.L."/>
            <person name="Watervoot N.F."/>
            <person name="Auber R.P."/>
            <person name="Gonzalez D.J."/>
            <person name="Wisecaver J.H."/>
            <person name="Moore B.S."/>
        </authorList>
    </citation>
    <scope>NUCLEOTIDE SEQUENCE [LARGE SCALE GENOMIC DNA]</scope>
    <source>
        <strain evidence="3 4">12B1</strain>
    </source>
</reference>
<evidence type="ECO:0000313" key="4">
    <source>
        <dbReference type="Proteomes" id="UP001515480"/>
    </source>
</evidence>
<dbReference type="GO" id="GO:0005525">
    <property type="term" value="F:GTP binding"/>
    <property type="evidence" value="ECO:0007669"/>
    <property type="project" value="InterPro"/>
</dbReference>
<dbReference type="PANTHER" id="PTHR10751">
    <property type="entry name" value="GUANYLATE BINDING PROTEIN"/>
    <property type="match status" value="1"/>
</dbReference>
<evidence type="ECO:0000256" key="1">
    <source>
        <dbReference type="SAM" id="MobiDB-lite"/>
    </source>
</evidence>
<dbReference type="InterPro" id="IPR027417">
    <property type="entry name" value="P-loop_NTPase"/>
</dbReference>
<dbReference type="GO" id="GO:0003924">
    <property type="term" value="F:GTPase activity"/>
    <property type="evidence" value="ECO:0007669"/>
    <property type="project" value="InterPro"/>
</dbReference>
<dbReference type="AlphaFoldDB" id="A0AB34JPM6"/>
<sequence length="532" mass="58851">MRAVPLFRKPEASTGRLVVVQEGLDVLRSQREPFAIVSAVGPTRTGKSSILGRAFLRGISENVFEIGSGVTSFTGGVWITSQPILLPAADGTSIPTLLVDTEGFSGVGRLTSRTYEANLFGLVYMMSSALIFNTMFPVDASTVAAMDAHCAHAVNMLQNLKDAGVWTRRRRPRLLWTVQGFNLYNLRNSRLSAEEVLARLKNSSIGRSGKGAAELVGSSLPSSWLLEVLFDHVQLMPIRRPHASDEVVANLAAHHSSELSREYLEDADRLREAVCVGLLPAHTCFWSARPPSAVQPCRMSLWSGPKFVDALSRWLKLGHVIDLNDMEDEEVNHGNETEALEQISTANTKWLDKQCRSLNKELRVKLWHLSANSSGAVAGRARELKKMERTTRKFKESAMARVLEQSSFWQFPGKGATLVEQQALQKTVHCTDELRETSAMMEGIIQRRLLRLQSSNHKSRAESREPARDRDVAKPRSKQRGSQRNGQLAEGKRAHSARPSHKGSGAPTSSARSSQNSAGVRKSREVCFTVYD</sequence>
<dbReference type="EMBL" id="JBGBPQ010000005">
    <property type="protein sequence ID" value="KAL1523684.1"/>
    <property type="molecule type" value="Genomic_DNA"/>
</dbReference>
<dbReference type="Pfam" id="PF02263">
    <property type="entry name" value="GBP"/>
    <property type="match status" value="1"/>
</dbReference>
<comment type="caution">
    <text evidence="3">The sequence shown here is derived from an EMBL/GenBank/DDBJ whole genome shotgun (WGS) entry which is preliminary data.</text>
</comment>
<evidence type="ECO:0000259" key="2">
    <source>
        <dbReference type="Pfam" id="PF02263"/>
    </source>
</evidence>
<feature type="region of interest" description="Disordered" evidence="1">
    <location>
        <begin position="450"/>
        <end position="532"/>
    </location>
</feature>